<keyword evidence="2" id="KW-1185">Reference proteome</keyword>
<comment type="caution">
    <text evidence="1">The sequence shown here is derived from an EMBL/GenBank/DDBJ whole genome shotgun (WGS) entry which is preliminary data.</text>
</comment>
<accession>A0ACB7TC66</accession>
<dbReference type="Proteomes" id="UP000821845">
    <property type="component" value="Chromosome 10"/>
</dbReference>
<protein>
    <submittedName>
        <fullName evidence="1">Uncharacterized protein</fullName>
    </submittedName>
</protein>
<reference evidence="1" key="1">
    <citation type="submission" date="2020-05" db="EMBL/GenBank/DDBJ databases">
        <title>Large-scale comparative analyses of tick genomes elucidate their genetic diversity and vector capacities.</title>
        <authorList>
            <person name="Jia N."/>
            <person name="Wang J."/>
            <person name="Shi W."/>
            <person name="Du L."/>
            <person name="Sun Y."/>
            <person name="Zhan W."/>
            <person name="Jiang J."/>
            <person name="Wang Q."/>
            <person name="Zhang B."/>
            <person name="Ji P."/>
            <person name="Sakyi L.B."/>
            <person name="Cui X."/>
            <person name="Yuan T."/>
            <person name="Jiang B."/>
            <person name="Yang W."/>
            <person name="Lam T.T.-Y."/>
            <person name="Chang Q."/>
            <person name="Ding S."/>
            <person name="Wang X."/>
            <person name="Zhu J."/>
            <person name="Ruan X."/>
            <person name="Zhao L."/>
            <person name="Wei J."/>
            <person name="Que T."/>
            <person name="Du C."/>
            <person name="Cheng J."/>
            <person name="Dai P."/>
            <person name="Han X."/>
            <person name="Huang E."/>
            <person name="Gao Y."/>
            <person name="Liu J."/>
            <person name="Shao H."/>
            <person name="Ye R."/>
            <person name="Li L."/>
            <person name="Wei W."/>
            <person name="Wang X."/>
            <person name="Wang C."/>
            <person name="Yang T."/>
            <person name="Huo Q."/>
            <person name="Li W."/>
            <person name="Guo W."/>
            <person name="Chen H."/>
            <person name="Zhou L."/>
            <person name="Ni X."/>
            <person name="Tian J."/>
            <person name="Zhou Y."/>
            <person name="Sheng Y."/>
            <person name="Liu T."/>
            <person name="Pan Y."/>
            <person name="Xia L."/>
            <person name="Li J."/>
            <person name="Zhao F."/>
            <person name="Cao W."/>
        </authorList>
    </citation>
    <scope>NUCLEOTIDE SEQUENCE</scope>
    <source>
        <strain evidence="1">Hyas-2018</strain>
    </source>
</reference>
<proteinExistence type="predicted"/>
<evidence type="ECO:0000313" key="2">
    <source>
        <dbReference type="Proteomes" id="UP000821845"/>
    </source>
</evidence>
<evidence type="ECO:0000313" key="1">
    <source>
        <dbReference type="EMBL" id="KAH6943754.1"/>
    </source>
</evidence>
<dbReference type="EMBL" id="CM023490">
    <property type="protein sequence ID" value="KAH6943754.1"/>
    <property type="molecule type" value="Genomic_DNA"/>
</dbReference>
<name>A0ACB7TC66_HYAAI</name>
<organism evidence="1 2">
    <name type="scientific">Hyalomma asiaticum</name>
    <name type="common">Tick</name>
    <dbReference type="NCBI Taxonomy" id="266040"/>
    <lineage>
        <taxon>Eukaryota</taxon>
        <taxon>Metazoa</taxon>
        <taxon>Ecdysozoa</taxon>
        <taxon>Arthropoda</taxon>
        <taxon>Chelicerata</taxon>
        <taxon>Arachnida</taxon>
        <taxon>Acari</taxon>
        <taxon>Parasitiformes</taxon>
        <taxon>Ixodida</taxon>
        <taxon>Ixodoidea</taxon>
        <taxon>Ixodidae</taxon>
        <taxon>Hyalomminae</taxon>
        <taxon>Hyalomma</taxon>
    </lineage>
</organism>
<gene>
    <name evidence="1" type="ORF">HPB50_026930</name>
</gene>
<sequence length="163" mass="18366">MVRVMDVLASEQSSGENELEQSQIQPMGARPRPKHRKSRNCPDQLPLYPCVLAPKNDAGDGGPGIDSVEEQLRAAQVPPKRFGFNHIDDYQHPTNLKPWAATLQRPPPQEPDTDSEDDTVAHLRKRRMLWHMSSYSIRAHKDILHLYPAFADGELPGPMAEDL</sequence>